<evidence type="ECO:0000256" key="3">
    <source>
        <dbReference type="ARBA" id="ARBA00022801"/>
    </source>
</evidence>
<name>A0ABP9JG46_9MICO</name>
<evidence type="ECO:0000256" key="2">
    <source>
        <dbReference type="ARBA" id="ARBA00022729"/>
    </source>
</evidence>
<dbReference type="EMBL" id="BAABIW010000018">
    <property type="protein sequence ID" value="GAA5031056.1"/>
    <property type="molecule type" value="Genomic_DNA"/>
</dbReference>
<evidence type="ECO:0000313" key="8">
    <source>
        <dbReference type="Proteomes" id="UP001500427"/>
    </source>
</evidence>
<evidence type="ECO:0000313" key="7">
    <source>
        <dbReference type="EMBL" id="GAA5031056.1"/>
    </source>
</evidence>
<keyword evidence="8" id="KW-1185">Reference proteome</keyword>
<feature type="domain" description="Peptidase S33 tripeptidyl aminopeptidase-like C-terminal" evidence="6">
    <location>
        <begin position="498"/>
        <end position="588"/>
    </location>
</feature>
<dbReference type="RefSeq" id="WP_345508202.1">
    <property type="nucleotide sequence ID" value="NZ_BAABIW010000018.1"/>
</dbReference>
<dbReference type="InterPro" id="IPR029058">
    <property type="entry name" value="AB_hydrolase_fold"/>
</dbReference>
<keyword evidence="3 7" id="KW-0378">Hydrolase</keyword>
<feature type="domain" description="AB hydrolase-1" evidence="5">
    <location>
        <begin position="166"/>
        <end position="347"/>
    </location>
</feature>
<evidence type="ECO:0000259" key="6">
    <source>
        <dbReference type="Pfam" id="PF08386"/>
    </source>
</evidence>
<dbReference type="Pfam" id="PF00561">
    <property type="entry name" value="Abhydrolase_1"/>
    <property type="match status" value="1"/>
</dbReference>
<dbReference type="InterPro" id="IPR013595">
    <property type="entry name" value="Pept_S33_TAP-like_C"/>
</dbReference>
<comment type="caution">
    <text evidence="7">The sequence shown here is derived from an EMBL/GenBank/DDBJ whole genome shotgun (WGS) entry which is preliminary data.</text>
</comment>
<organism evidence="7 8">
    <name type="scientific">Terrabacter aeriphilus</name>
    <dbReference type="NCBI Taxonomy" id="515662"/>
    <lineage>
        <taxon>Bacteria</taxon>
        <taxon>Bacillati</taxon>
        <taxon>Actinomycetota</taxon>
        <taxon>Actinomycetes</taxon>
        <taxon>Micrococcales</taxon>
        <taxon>Intrasporangiaceae</taxon>
        <taxon>Terrabacter</taxon>
    </lineage>
</organism>
<protein>
    <submittedName>
        <fullName evidence="7">Alpha/beta hydrolase</fullName>
    </submittedName>
</protein>
<evidence type="ECO:0000256" key="1">
    <source>
        <dbReference type="ARBA" id="ARBA00010088"/>
    </source>
</evidence>
<dbReference type="InterPro" id="IPR051601">
    <property type="entry name" value="Serine_prot/Carboxylest_S33"/>
</dbReference>
<keyword evidence="2" id="KW-0732">Signal</keyword>
<comment type="similarity">
    <text evidence="1">Belongs to the peptidase S33 family.</text>
</comment>
<dbReference type="SUPFAM" id="SSF53474">
    <property type="entry name" value="alpha/beta-Hydrolases"/>
    <property type="match status" value="1"/>
</dbReference>
<dbReference type="Pfam" id="PF08386">
    <property type="entry name" value="Abhydrolase_4"/>
    <property type="match status" value="1"/>
</dbReference>
<dbReference type="Proteomes" id="UP001500427">
    <property type="component" value="Unassembled WGS sequence"/>
</dbReference>
<feature type="compositionally biased region" description="Low complexity" evidence="4">
    <location>
        <begin position="46"/>
        <end position="86"/>
    </location>
</feature>
<gene>
    <name evidence="7" type="ORF">GCM10023258_28880</name>
</gene>
<accession>A0ABP9JG46</accession>
<feature type="region of interest" description="Disordered" evidence="4">
    <location>
        <begin position="46"/>
        <end position="95"/>
    </location>
</feature>
<dbReference type="GO" id="GO:0016787">
    <property type="term" value="F:hydrolase activity"/>
    <property type="evidence" value="ECO:0007669"/>
    <property type="project" value="UniProtKB-KW"/>
</dbReference>
<dbReference type="PANTHER" id="PTHR43248:SF29">
    <property type="entry name" value="TRIPEPTIDYL AMINOPEPTIDASE"/>
    <property type="match status" value="1"/>
</dbReference>
<dbReference type="InterPro" id="IPR000073">
    <property type="entry name" value="AB_hydrolase_1"/>
</dbReference>
<sequence length="590" mass="60812">MRGLRRGRLSAQGNGAGRRHDLLSRLRAPLVSAALLAGLLALAVAPTSASSPGTPGTAGAAGTPGSTGSGAAAGAAAGAAGAQQPAERPGGDLTPFAFTGSVDPEPEPLAAFYGKRVRWNPCEDDGGFDCGTVTVPVDYAHPDGATTRIALRRLPAAGPAPRIGSLFLNPGGPGGSGIDFAEAAPDVFGDAVLERYDVVGFDPRGLGESDPVDCLTDADLDEVFGADPTPDTAAERAAAARAPAVRARRCLERGGALAGRMGSEFVARDLDVLRSAVGDDRLNYYGVSYGTMIGALYADFFPGRVGHLVLDSAVRTDGLDPGTPTQQEVDASARGWAYEFDDVFDDFVSACVDEADDAGGAGCPLGPDTAEASRRIVGLLDRLDRSPLPTGLDSLPQLTEGWASTAIGFGLGDPDAWPDLTAALAAALEEDDGEGLAWFAMAEAERDDDGSYPAATFGRAQLLVRCSDWPSTAWDAAVPSADVLANHPLWAHVEPPTTDPCTGWQGVRRHTLLVGADVATPVLVIGNAHDRTTPIEDTEAMAASIVRSRFVTVEAEGHGAYDNGNACADAVVDGYLARSEAPEDDYVCGS</sequence>
<evidence type="ECO:0000259" key="5">
    <source>
        <dbReference type="Pfam" id="PF00561"/>
    </source>
</evidence>
<evidence type="ECO:0000256" key="4">
    <source>
        <dbReference type="SAM" id="MobiDB-lite"/>
    </source>
</evidence>
<reference evidence="8" key="1">
    <citation type="journal article" date="2019" name="Int. J. Syst. Evol. Microbiol.">
        <title>The Global Catalogue of Microorganisms (GCM) 10K type strain sequencing project: providing services to taxonomists for standard genome sequencing and annotation.</title>
        <authorList>
            <consortium name="The Broad Institute Genomics Platform"/>
            <consortium name="The Broad Institute Genome Sequencing Center for Infectious Disease"/>
            <person name="Wu L."/>
            <person name="Ma J."/>
        </authorList>
    </citation>
    <scope>NUCLEOTIDE SEQUENCE [LARGE SCALE GENOMIC DNA]</scope>
    <source>
        <strain evidence="8">JCM 17687</strain>
    </source>
</reference>
<proteinExistence type="inferred from homology"/>
<dbReference type="Gene3D" id="3.40.50.1820">
    <property type="entry name" value="alpha/beta hydrolase"/>
    <property type="match status" value="1"/>
</dbReference>
<dbReference type="PANTHER" id="PTHR43248">
    <property type="entry name" value="2-SUCCINYL-6-HYDROXY-2,4-CYCLOHEXADIENE-1-CARBOXYLATE SYNTHASE"/>
    <property type="match status" value="1"/>
</dbReference>